<name>A0A3D6BXQ5_9FLAO</name>
<reference evidence="1 2" key="1">
    <citation type="journal article" date="2018" name="Nat. Biotechnol.">
        <title>A standardized bacterial taxonomy based on genome phylogeny substantially revises the tree of life.</title>
        <authorList>
            <person name="Parks D.H."/>
            <person name="Chuvochina M."/>
            <person name="Waite D.W."/>
            <person name="Rinke C."/>
            <person name="Skarshewski A."/>
            <person name="Chaumeil P.A."/>
            <person name="Hugenholtz P."/>
        </authorList>
    </citation>
    <scope>NUCLEOTIDE SEQUENCE [LARGE SCALE GENOMIC DNA]</scope>
    <source>
        <strain evidence="1">UBA10227</strain>
    </source>
</reference>
<evidence type="ECO:0000313" key="2">
    <source>
        <dbReference type="Proteomes" id="UP000263268"/>
    </source>
</evidence>
<dbReference type="Proteomes" id="UP000263268">
    <property type="component" value="Unassembled WGS sequence"/>
</dbReference>
<protein>
    <submittedName>
        <fullName evidence="1">Branched chain amino acid aminotransferase</fullName>
    </submittedName>
</protein>
<dbReference type="InterPro" id="IPR043131">
    <property type="entry name" value="BCAT-like_N"/>
</dbReference>
<keyword evidence="1" id="KW-0808">Transferase</keyword>
<dbReference type="InterPro" id="IPR036038">
    <property type="entry name" value="Aminotransferase-like"/>
</dbReference>
<feature type="non-terminal residue" evidence="1">
    <location>
        <position position="61"/>
    </location>
</feature>
<dbReference type="EMBL" id="DPRK01000300">
    <property type="protein sequence ID" value="HCY83477.1"/>
    <property type="molecule type" value="Genomic_DNA"/>
</dbReference>
<organism evidence="1 2">
    <name type="scientific">Xanthomarina gelatinilytica</name>
    <dbReference type="NCBI Taxonomy" id="1137281"/>
    <lineage>
        <taxon>Bacteria</taxon>
        <taxon>Pseudomonadati</taxon>
        <taxon>Bacteroidota</taxon>
        <taxon>Flavobacteriia</taxon>
        <taxon>Flavobacteriales</taxon>
        <taxon>Flavobacteriaceae</taxon>
        <taxon>Xanthomarina</taxon>
    </lineage>
</organism>
<dbReference type="SUPFAM" id="SSF56752">
    <property type="entry name" value="D-aminoacid aminotransferase-like PLP-dependent enzymes"/>
    <property type="match status" value="1"/>
</dbReference>
<comment type="caution">
    <text evidence="1">The sequence shown here is derived from an EMBL/GenBank/DDBJ whole genome shotgun (WGS) entry which is preliminary data.</text>
</comment>
<dbReference type="GO" id="GO:0008483">
    <property type="term" value="F:transaminase activity"/>
    <property type="evidence" value="ECO:0007669"/>
    <property type="project" value="UniProtKB-KW"/>
</dbReference>
<sequence>MINPLNTKLDIQKSETSKIENVDFENLAFGRTFTDHMFVCDFIDGKWQQPKIMPYQAMTFE</sequence>
<dbReference type="Gene3D" id="3.30.470.10">
    <property type="match status" value="1"/>
</dbReference>
<dbReference type="AlphaFoldDB" id="A0A3D6BXQ5"/>
<proteinExistence type="predicted"/>
<keyword evidence="1" id="KW-0032">Aminotransferase</keyword>
<gene>
    <name evidence="1" type="ORF">DHV22_18760</name>
</gene>
<evidence type="ECO:0000313" key="1">
    <source>
        <dbReference type="EMBL" id="HCY83477.1"/>
    </source>
</evidence>
<accession>A0A3D6BXQ5</accession>